<evidence type="ECO:0000259" key="7">
    <source>
        <dbReference type="Pfam" id="PF01292"/>
    </source>
</evidence>
<evidence type="ECO:0000313" key="9">
    <source>
        <dbReference type="Proteomes" id="UP000199233"/>
    </source>
</evidence>
<dbReference type="STRING" id="489703.SAMN04488038_104158"/>
<evidence type="ECO:0000313" key="8">
    <source>
        <dbReference type="EMBL" id="SEQ16668.1"/>
    </source>
</evidence>
<dbReference type="Gene3D" id="1.20.950.20">
    <property type="entry name" value="Transmembrane di-heme cytochromes, Chain C"/>
    <property type="match status" value="1"/>
</dbReference>
<organism evidence="8 9">
    <name type="scientific">Solimonas aquatica</name>
    <dbReference type="NCBI Taxonomy" id="489703"/>
    <lineage>
        <taxon>Bacteria</taxon>
        <taxon>Pseudomonadati</taxon>
        <taxon>Pseudomonadota</taxon>
        <taxon>Gammaproteobacteria</taxon>
        <taxon>Nevskiales</taxon>
        <taxon>Nevskiaceae</taxon>
        <taxon>Solimonas</taxon>
    </lineage>
</organism>
<keyword evidence="9" id="KW-1185">Reference proteome</keyword>
<keyword evidence="5 6" id="KW-0472">Membrane</keyword>
<keyword evidence="4 6" id="KW-1133">Transmembrane helix</keyword>
<proteinExistence type="predicted"/>
<feature type="transmembrane region" description="Helical" evidence="6">
    <location>
        <begin position="221"/>
        <end position="240"/>
    </location>
</feature>
<dbReference type="SUPFAM" id="SSF81342">
    <property type="entry name" value="Transmembrane di-heme cytochromes"/>
    <property type="match status" value="1"/>
</dbReference>
<evidence type="ECO:0000256" key="6">
    <source>
        <dbReference type="SAM" id="Phobius"/>
    </source>
</evidence>
<protein>
    <submittedName>
        <fullName evidence="8">Cytochrome b</fullName>
    </submittedName>
</protein>
<reference evidence="8 9" key="1">
    <citation type="submission" date="2016-10" db="EMBL/GenBank/DDBJ databases">
        <authorList>
            <person name="de Groot N.N."/>
        </authorList>
    </citation>
    <scope>NUCLEOTIDE SEQUENCE [LARGE SCALE GENOMIC DNA]</scope>
    <source>
        <strain evidence="8 9">DSM 25927</strain>
    </source>
</reference>
<dbReference type="PANTHER" id="PTHR30485:SF2">
    <property type="entry name" value="BLL0597 PROTEIN"/>
    <property type="match status" value="1"/>
</dbReference>
<feature type="transmembrane region" description="Helical" evidence="6">
    <location>
        <begin position="170"/>
        <end position="191"/>
    </location>
</feature>
<evidence type="ECO:0000256" key="1">
    <source>
        <dbReference type="ARBA" id="ARBA00004651"/>
    </source>
</evidence>
<accession>A0A1H9DV76</accession>
<dbReference type="Pfam" id="PF01292">
    <property type="entry name" value="Ni_hydr_CYTB"/>
    <property type="match status" value="1"/>
</dbReference>
<evidence type="ECO:0000256" key="2">
    <source>
        <dbReference type="ARBA" id="ARBA00022475"/>
    </source>
</evidence>
<keyword evidence="3 6" id="KW-0812">Transmembrane</keyword>
<evidence type="ECO:0000256" key="3">
    <source>
        <dbReference type="ARBA" id="ARBA00022692"/>
    </source>
</evidence>
<dbReference type="InterPro" id="IPR016174">
    <property type="entry name" value="Di-haem_cyt_TM"/>
</dbReference>
<feature type="transmembrane region" description="Helical" evidence="6">
    <location>
        <begin position="119"/>
        <end position="140"/>
    </location>
</feature>
<dbReference type="GO" id="GO:0009055">
    <property type="term" value="F:electron transfer activity"/>
    <property type="evidence" value="ECO:0007669"/>
    <property type="project" value="InterPro"/>
</dbReference>
<keyword evidence="2" id="KW-1003">Cell membrane</keyword>
<evidence type="ECO:0000256" key="4">
    <source>
        <dbReference type="ARBA" id="ARBA00022989"/>
    </source>
</evidence>
<evidence type="ECO:0000256" key="5">
    <source>
        <dbReference type="ARBA" id="ARBA00023136"/>
    </source>
</evidence>
<dbReference type="RefSeq" id="WP_093283611.1">
    <property type="nucleotide sequence ID" value="NZ_FOFS01000004.1"/>
</dbReference>
<feature type="domain" description="Cytochrome b561 bacterial/Ni-hydrogenase" evidence="7">
    <location>
        <begin position="28"/>
        <end position="203"/>
    </location>
</feature>
<dbReference type="AlphaFoldDB" id="A0A1H9DV76"/>
<feature type="transmembrane region" description="Helical" evidence="6">
    <location>
        <begin position="63"/>
        <end position="81"/>
    </location>
</feature>
<dbReference type="InterPro" id="IPR011577">
    <property type="entry name" value="Cyt_b561_bac/Ni-Hgenase"/>
</dbReference>
<dbReference type="InterPro" id="IPR051542">
    <property type="entry name" value="Hydrogenase_cytochrome"/>
</dbReference>
<dbReference type="EMBL" id="FOFS01000004">
    <property type="protein sequence ID" value="SEQ16668.1"/>
    <property type="molecule type" value="Genomic_DNA"/>
</dbReference>
<dbReference type="GO" id="GO:0020037">
    <property type="term" value="F:heme binding"/>
    <property type="evidence" value="ECO:0007669"/>
    <property type="project" value="TreeGrafter"/>
</dbReference>
<dbReference type="PANTHER" id="PTHR30485">
    <property type="entry name" value="NI/FE-HYDROGENASE 1 B-TYPE CYTOCHROME SUBUNIT"/>
    <property type="match status" value="1"/>
</dbReference>
<dbReference type="GO" id="GO:0005886">
    <property type="term" value="C:plasma membrane"/>
    <property type="evidence" value="ECO:0007669"/>
    <property type="project" value="UniProtKB-SubCell"/>
</dbReference>
<dbReference type="Proteomes" id="UP000199233">
    <property type="component" value="Unassembled WGS sequence"/>
</dbReference>
<sequence length="250" mass="27122">MSSSLEVEFDAVEVSAPPRAAPAAQHLVWDLPVRLMHWSLVLAFAGAYLTHRLGVNYFKYHVWSGYAVLLLVTLRILWGLVGTYHARFASFVRGPRTVLRYTRALLRGGSGAYAGHNPLGAWMVLLLLAGLLLQAAMGLFGNDEIMNVGPLAGWVSNALSVKLTSWHRQLFYGLAVAVLLHVLAVLAHLLLKREPLLRAMLTGRKPAAQVPATQAIASSRLWLALSLFVLLAGTLALIVAQAPGAESSLY</sequence>
<dbReference type="OrthoDB" id="196472at2"/>
<name>A0A1H9DV76_9GAMM</name>
<comment type="subcellular location">
    <subcellularLocation>
        <location evidence="1">Cell membrane</location>
        <topology evidence="1">Multi-pass membrane protein</topology>
    </subcellularLocation>
</comment>
<gene>
    <name evidence="8" type="ORF">SAMN04488038_104158</name>
</gene>
<dbReference type="GO" id="GO:0022904">
    <property type="term" value="P:respiratory electron transport chain"/>
    <property type="evidence" value="ECO:0007669"/>
    <property type="project" value="InterPro"/>
</dbReference>